<protein>
    <recommendedName>
        <fullName evidence="3">DUF1351 domain-containing protein</fullName>
    </recommendedName>
</protein>
<dbReference type="EMBL" id="BK015370">
    <property type="protein sequence ID" value="DAE03645.1"/>
    <property type="molecule type" value="Genomic_DNA"/>
</dbReference>
<dbReference type="Pfam" id="PF07083">
    <property type="entry name" value="DUF1351"/>
    <property type="match status" value="1"/>
</dbReference>
<evidence type="ECO:0000313" key="2">
    <source>
        <dbReference type="EMBL" id="DAE03645.1"/>
    </source>
</evidence>
<feature type="coiled-coil region" evidence="1">
    <location>
        <begin position="192"/>
        <end position="230"/>
    </location>
</feature>
<sequence length="276" mass="32758">MNEIEVKKYELPKLEIKNYDEILEQAKKDTEKYQKYIVTKATLDEDTKKRAELNKTAKAINDRRLAIEKEISQPIKEFKSKCDAIKNLYEESSSLLDKQIKVFEEQEKQSRKEKIEVIFNENVKELANVLSFDSVFNEKWLNKGSWKDGKFALENELIEKIDVIRKDLITIESLNSEYEIELKNDYLTHFELGEVIRKNNKLQEQKQLLNKQKEETKVIIEEQKQEEIEKMIDNPVEVEEIDPIKTYTLKITGTLSQQKALKKFLETNNMKFERVE</sequence>
<evidence type="ECO:0000256" key="1">
    <source>
        <dbReference type="SAM" id="Coils"/>
    </source>
</evidence>
<accession>A0A8S5PAK5</accession>
<keyword evidence="1" id="KW-0175">Coiled coil</keyword>
<evidence type="ECO:0008006" key="3">
    <source>
        <dbReference type="Google" id="ProtNLM"/>
    </source>
</evidence>
<feature type="coiled-coil region" evidence="1">
    <location>
        <begin position="43"/>
        <end position="70"/>
    </location>
</feature>
<proteinExistence type="predicted"/>
<name>A0A8S5PAK5_9CAUD</name>
<reference evidence="2" key="1">
    <citation type="journal article" date="2021" name="Proc. Natl. Acad. Sci. U.S.A.">
        <title>A Catalog of Tens of Thousands of Viruses from Human Metagenomes Reveals Hidden Associations with Chronic Diseases.</title>
        <authorList>
            <person name="Tisza M.J."/>
            <person name="Buck C.B."/>
        </authorList>
    </citation>
    <scope>NUCLEOTIDE SEQUENCE</scope>
    <source>
        <strain evidence="2">CtMYJ33</strain>
    </source>
</reference>
<organism evidence="2">
    <name type="scientific">Siphoviridae sp. ctMYJ33</name>
    <dbReference type="NCBI Taxonomy" id="2825461"/>
    <lineage>
        <taxon>Viruses</taxon>
        <taxon>Duplodnaviria</taxon>
        <taxon>Heunggongvirae</taxon>
        <taxon>Uroviricota</taxon>
        <taxon>Caudoviricetes</taxon>
    </lineage>
</organism>
<dbReference type="InterPro" id="IPR009785">
    <property type="entry name" value="Prophage_Lj928_Orf309"/>
</dbReference>